<organism evidence="1 2">
    <name type="scientific">Armillaria borealis</name>
    <dbReference type="NCBI Taxonomy" id="47425"/>
    <lineage>
        <taxon>Eukaryota</taxon>
        <taxon>Fungi</taxon>
        <taxon>Dikarya</taxon>
        <taxon>Basidiomycota</taxon>
        <taxon>Agaricomycotina</taxon>
        <taxon>Agaricomycetes</taxon>
        <taxon>Agaricomycetidae</taxon>
        <taxon>Agaricales</taxon>
        <taxon>Marasmiineae</taxon>
        <taxon>Physalacriaceae</taxon>
        <taxon>Armillaria</taxon>
    </lineage>
</organism>
<evidence type="ECO:0000313" key="2">
    <source>
        <dbReference type="Proteomes" id="UP001175226"/>
    </source>
</evidence>
<dbReference type="AlphaFoldDB" id="A0AA39N155"/>
<accession>A0AA39N155</accession>
<sequence>MNLSAALLELFTQWLLSNESRFGLGEIRSLTMLSYYDYDGVSTSTNALESLLKHIDTGAIIHLGFQDILSSPLCTFAPLPNLKTIRLFTGFKPSTCMAWLAQDIIEGRHHAVEEFNVDLKIFDVQEGLPVNGVWQALDSIASTCCHVQVRVVFMYLVHWETAVSRFTNEIQAALPDLHRKSLLHLGTGKIYFTYLILRGADKNTFSPRFRVFLQ</sequence>
<evidence type="ECO:0000313" key="1">
    <source>
        <dbReference type="EMBL" id="KAK0454381.1"/>
    </source>
</evidence>
<dbReference type="Proteomes" id="UP001175226">
    <property type="component" value="Unassembled WGS sequence"/>
</dbReference>
<comment type="caution">
    <text evidence="1">The sequence shown here is derived from an EMBL/GenBank/DDBJ whole genome shotgun (WGS) entry which is preliminary data.</text>
</comment>
<protein>
    <submittedName>
        <fullName evidence="1">Uncharacterized protein</fullName>
    </submittedName>
</protein>
<proteinExistence type="predicted"/>
<keyword evidence="2" id="KW-1185">Reference proteome</keyword>
<gene>
    <name evidence="1" type="ORF">EV421DRAFT_414818</name>
</gene>
<reference evidence="1" key="1">
    <citation type="submission" date="2023-06" db="EMBL/GenBank/DDBJ databases">
        <authorList>
            <consortium name="Lawrence Berkeley National Laboratory"/>
            <person name="Ahrendt S."/>
            <person name="Sahu N."/>
            <person name="Indic B."/>
            <person name="Wong-Bajracharya J."/>
            <person name="Merenyi Z."/>
            <person name="Ke H.-M."/>
            <person name="Monk M."/>
            <person name="Kocsube S."/>
            <person name="Drula E."/>
            <person name="Lipzen A."/>
            <person name="Balint B."/>
            <person name="Henrissat B."/>
            <person name="Andreopoulos B."/>
            <person name="Martin F.M."/>
            <person name="Harder C.B."/>
            <person name="Rigling D."/>
            <person name="Ford K.L."/>
            <person name="Foster G.D."/>
            <person name="Pangilinan J."/>
            <person name="Papanicolaou A."/>
            <person name="Barry K."/>
            <person name="LaButti K."/>
            <person name="Viragh M."/>
            <person name="Koriabine M."/>
            <person name="Yan M."/>
            <person name="Riley R."/>
            <person name="Champramary S."/>
            <person name="Plett K.L."/>
            <person name="Tsai I.J."/>
            <person name="Slot J."/>
            <person name="Sipos G."/>
            <person name="Plett J."/>
            <person name="Nagy L.G."/>
            <person name="Grigoriev I.V."/>
        </authorList>
    </citation>
    <scope>NUCLEOTIDE SEQUENCE</scope>
    <source>
        <strain evidence="1">FPL87.14</strain>
    </source>
</reference>
<dbReference type="EMBL" id="JAUEPT010000002">
    <property type="protein sequence ID" value="KAK0454381.1"/>
    <property type="molecule type" value="Genomic_DNA"/>
</dbReference>
<name>A0AA39N155_9AGAR</name>